<feature type="transmembrane region" description="Helical" evidence="14">
    <location>
        <begin position="260"/>
        <end position="277"/>
    </location>
</feature>
<keyword evidence="8 14" id="KW-0812">Transmembrane</keyword>
<feature type="domain" description="Arabinofuranosyltransferase AftA N-terminal" evidence="16">
    <location>
        <begin position="44"/>
        <end position="511"/>
    </location>
</feature>
<evidence type="ECO:0000256" key="6">
    <source>
        <dbReference type="ARBA" id="ARBA00022475"/>
    </source>
</evidence>
<dbReference type="GO" id="GO:0045227">
    <property type="term" value="P:capsule polysaccharide biosynthetic process"/>
    <property type="evidence" value="ECO:0007669"/>
    <property type="project" value="UniProtKB-UniPathway"/>
</dbReference>
<reference evidence="17 18" key="1">
    <citation type="submission" date="2019-11" db="EMBL/GenBank/DDBJ databases">
        <title>Complete genome sequence of Corynebacterium kalinowskii 1959, a novel Corynebacterium species isolated from soil of a small paddock in Vilsendorf, Germany.</title>
        <authorList>
            <person name="Schaffert L."/>
            <person name="Ruwe M."/>
            <person name="Milse J."/>
            <person name="Hanuschka K."/>
            <person name="Ortseifen V."/>
            <person name="Droste J."/>
            <person name="Brandt D."/>
            <person name="Schlueter L."/>
            <person name="Kutter Y."/>
            <person name="Vinke S."/>
            <person name="Viehoefer P."/>
            <person name="Jacob L."/>
            <person name="Luebke N.-C."/>
            <person name="Schulte-Berndt E."/>
            <person name="Hain C."/>
            <person name="Linder M."/>
            <person name="Schmidt P."/>
            <person name="Wollenschlaeger L."/>
            <person name="Luttermann T."/>
            <person name="Thieme E."/>
            <person name="Hassa J."/>
            <person name="Haak M."/>
            <person name="Wittchen M."/>
            <person name="Mentz A."/>
            <person name="Persicke M."/>
            <person name="Busche T."/>
            <person name="Ruckert C."/>
        </authorList>
    </citation>
    <scope>NUCLEOTIDE SEQUENCE [LARGE SCALE GENOMIC DNA]</scope>
    <source>
        <strain evidence="17 18">2039</strain>
    </source>
</reference>
<dbReference type="KEGG" id="cok:COCCU_01115"/>
<evidence type="ECO:0000259" key="15">
    <source>
        <dbReference type="Pfam" id="PF12249"/>
    </source>
</evidence>
<dbReference type="Proteomes" id="UP000424462">
    <property type="component" value="Chromosome"/>
</dbReference>
<evidence type="ECO:0000256" key="12">
    <source>
        <dbReference type="ARBA" id="ARBA00034030"/>
    </source>
</evidence>
<feature type="transmembrane region" description="Helical" evidence="14">
    <location>
        <begin position="497"/>
        <end position="517"/>
    </location>
</feature>
<dbReference type="UniPathway" id="UPA00963"/>
<sequence length="703" mass="76658">MPDMTTTTSTTGMPEPHPLDVPEPEQTEGYYIDQPNRKQTVLAMVAAALGGGVLTLVAWFTLNLTSLPAFSTSMVTKGLATAGTLVVLVAVALVVIFWLFDEHSANQRYDSALGKLRAVVRPKGKDAPDEGGVDKPVGLTRPRWRVILTYLVCYLSPAGLVVTTTAIPLASTKLYLDGIQVDQGFRTQFLTRMTDTWALADMNYMDIPTFYPGAWFWFGGRMANLLGLEGWEVYQPWALVSMAAAACVLVPVWQRISGSLVVATAIALFSTCLVLTMTADEPYAAIIALGVPVATVLARRAVLGDLFAAVGMVIYLAISASTYTLFTGVIALSVVAIAAVFAATSERSWLPLLRMAGIGIASVLLALIFWGPFLLEVLSGAELSGGSATHFLPQEGTEIPVPFLSPSAIGVLCLLGLIFLIIRAVDPDLRAMGVGLVIFYVWAMASMVATLAGSTLLGFRLDTIIALQLGTAGVLALADIRLVGVERLYPDRITPQVSRYITLVMVILLIFSGLKYAQDIPYKNQDEIDQAYTDTDGNGERGDRRTPDAGSYYAEINQHITSFGYQPNQTVVLTDEINFLAYNPYHGFQAFTSHYANPLGEFDRRNAALENWAEDSWDRLSDPTDFLQAMESSPWEIPDVFILRGSLEEPEKGLNYHIAEDIYPNNPNVRYQRLNFSLEPFTGPDSVWDLTQIGPFVVVTNEG</sequence>
<feature type="region of interest" description="Disordered" evidence="13">
    <location>
        <begin position="1"/>
        <end position="27"/>
    </location>
</feature>
<dbReference type="Pfam" id="PF12249">
    <property type="entry name" value="AftA_C"/>
    <property type="match status" value="1"/>
</dbReference>
<evidence type="ECO:0000256" key="13">
    <source>
        <dbReference type="SAM" id="MobiDB-lite"/>
    </source>
</evidence>
<evidence type="ECO:0000256" key="4">
    <source>
        <dbReference type="ARBA" id="ARBA00012037"/>
    </source>
</evidence>
<dbReference type="GO" id="GO:0016757">
    <property type="term" value="F:glycosyltransferase activity"/>
    <property type="evidence" value="ECO:0007669"/>
    <property type="project" value="UniProtKB-KW"/>
</dbReference>
<evidence type="ECO:0000256" key="1">
    <source>
        <dbReference type="ARBA" id="ARBA00004651"/>
    </source>
</evidence>
<feature type="transmembrane region" description="Helical" evidence="14">
    <location>
        <begin position="465"/>
        <end position="485"/>
    </location>
</feature>
<dbReference type="GO" id="GO:0044038">
    <property type="term" value="P:cell wall macromolecule biosynthetic process"/>
    <property type="evidence" value="ECO:0007669"/>
    <property type="project" value="InterPro"/>
</dbReference>
<evidence type="ECO:0000256" key="9">
    <source>
        <dbReference type="ARBA" id="ARBA00022989"/>
    </source>
</evidence>
<comment type="subcellular location">
    <subcellularLocation>
        <location evidence="1">Cell membrane</location>
        <topology evidence="1">Multi-pass membrane protein</topology>
    </subcellularLocation>
</comment>
<feature type="transmembrane region" description="Helical" evidence="14">
    <location>
        <begin position="147"/>
        <end position="167"/>
    </location>
</feature>
<feature type="transmembrane region" description="Helical" evidence="14">
    <location>
        <begin position="82"/>
        <end position="100"/>
    </location>
</feature>
<dbReference type="Pfam" id="PF12250">
    <property type="entry name" value="AftA_N"/>
    <property type="match status" value="1"/>
</dbReference>
<feature type="transmembrane region" description="Helical" evidence="14">
    <location>
        <begin position="403"/>
        <end position="422"/>
    </location>
</feature>
<feature type="transmembrane region" description="Helical" evidence="14">
    <location>
        <begin position="352"/>
        <end position="373"/>
    </location>
</feature>
<evidence type="ECO:0000256" key="8">
    <source>
        <dbReference type="ARBA" id="ARBA00022692"/>
    </source>
</evidence>
<feature type="transmembrane region" description="Helical" evidence="14">
    <location>
        <begin position="41"/>
        <end position="62"/>
    </location>
</feature>
<evidence type="ECO:0000256" key="11">
    <source>
        <dbReference type="ARBA" id="ARBA00033184"/>
    </source>
</evidence>
<gene>
    <name evidence="17" type="primary">aftA</name>
    <name evidence="17" type="ORF">COCCU_01115</name>
</gene>
<keyword evidence="7 17" id="KW-0808">Transferase</keyword>
<evidence type="ECO:0000313" key="17">
    <source>
        <dbReference type="EMBL" id="QGU06191.1"/>
    </source>
</evidence>
<feature type="transmembrane region" description="Helical" evidence="14">
    <location>
        <begin position="434"/>
        <end position="459"/>
    </location>
</feature>
<comment type="similarity">
    <text evidence="3">Belongs to the glycosyltransferase 85 family.</text>
</comment>
<evidence type="ECO:0000313" key="18">
    <source>
        <dbReference type="Proteomes" id="UP000424462"/>
    </source>
</evidence>
<keyword evidence="10 14" id="KW-0472">Membrane</keyword>
<dbReference type="AlphaFoldDB" id="A0A6B8W130"/>
<feature type="transmembrane region" description="Helical" evidence="14">
    <location>
        <begin position="306"/>
        <end position="323"/>
    </location>
</feature>
<feature type="transmembrane region" description="Helical" evidence="14">
    <location>
        <begin position="283"/>
        <end position="299"/>
    </location>
</feature>
<proteinExistence type="inferred from homology"/>
<evidence type="ECO:0000256" key="14">
    <source>
        <dbReference type="SAM" id="Phobius"/>
    </source>
</evidence>
<protein>
    <recommendedName>
        <fullName evidence="5">Galactan 5-O-arabinofuranosyltransferase</fullName>
        <ecNumber evidence="4">2.4.2.46</ecNumber>
    </recommendedName>
    <alternativeName>
        <fullName evidence="11">Arabinofuranosyltransferase AftA</fullName>
    </alternativeName>
</protein>
<comment type="pathway">
    <text evidence="2">Cell wall biogenesis; cell wall polysaccharide biosynthesis.</text>
</comment>
<keyword evidence="17" id="KW-0328">Glycosyltransferase</keyword>
<feature type="compositionally biased region" description="Low complexity" evidence="13">
    <location>
        <begin position="1"/>
        <end position="11"/>
    </location>
</feature>
<dbReference type="EMBL" id="CP046455">
    <property type="protein sequence ID" value="QGU06191.1"/>
    <property type="molecule type" value="Genomic_DNA"/>
</dbReference>
<evidence type="ECO:0000256" key="2">
    <source>
        <dbReference type="ARBA" id="ARBA00004776"/>
    </source>
</evidence>
<comment type="catalytic activity">
    <reaction evidence="12">
        <text>Adds an alpha-D-arabinofuranosyl group from trans,octacis-decaprenylphospho-beta-D-arabinofuranose at the 5-O-position of the eighth, tenth and twelfth galactofuranose unit of the galactofuranan chain of [beta-D-galactofuranosyl-(1-&gt;5)-beta-D-galactofuranosyl-(1-&gt;6)]14-beta-D-galactofuranosyl-(1-&gt;5)-beta-D-galactofuranosyl-(1-&gt;4)-alpha-L-rhamnopyranosyl-(1-&gt;3)-N-acetyl-alpha-D-glucosaminyl-diphospho-trans,octacis-decaprenol.</text>
        <dbReference type="EC" id="2.4.2.46"/>
    </reaction>
</comment>
<feature type="domain" description="Arabinofuranosyltransferase AftA C-terminal" evidence="15">
    <location>
        <begin position="520"/>
        <end position="700"/>
    </location>
</feature>
<accession>A0A6B8W130</accession>
<dbReference type="InterPro" id="IPR020959">
    <property type="entry name" value="ArabinofuranosylTrfase_AftA_C"/>
</dbReference>
<evidence type="ECO:0000256" key="5">
    <source>
        <dbReference type="ARBA" id="ARBA00020482"/>
    </source>
</evidence>
<name>A0A6B8W130_9CORY</name>
<keyword evidence="9 14" id="KW-1133">Transmembrane helix</keyword>
<feature type="transmembrane region" description="Helical" evidence="14">
    <location>
        <begin position="329"/>
        <end position="345"/>
    </location>
</feature>
<evidence type="ECO:0000256" key="7">
    <source>
        <dbReference type="ARBA" id="ARBA00022679"/>
    </source>
</evidence>
<keyword evidence="18" id="KW-1185">Reference proteome</keyword>
<evidence type="ECO:0000256" key="3">
    <source>
        <dbReference type="ARBA" id="ARBA00009655"/>
    </source>
</evidence>
<dbReference type="InterPro" id="IPR020963">
    <property type="entry name" value="ArabinofuranosylTrfase_AftA_N"/>
</dbReference>
<dbReference type="EC" id="2.4.2.46" evidence="4"/>
<keyword evidence="6" id="KW-1003">Cell membrane</keyword>
<evidence type="ECO:0000259" key="16">
    <source>
        <dbReference type="Pfam" id="PF12250"/>
    </source>
</evidence>
<evidence type="ECO:0000256" key="10">
    <source>
        <dbReference type="ARBA" id="ARBA00023136"/>
    </source>
</evidence>
<organism evidence="17 18">
    <name type="scientific">Corynebacterium occultum</name>
    <dbReference type="NCBI Taxonomy" id="2675219"/>
    <lineage>
        <taxon>Bacteria</taxon>
        <taxon>Bacillati</taxon>
        <taxon>Actinomycetota</taxon>
        <taxon>Actinomycetes</taxon>
        <taxon>Mycobacteriales</taxon>
        <taxon>Corynebacteriaceae</taxon>
        <taxon>Corynebacterium</taxon>
    </lineage>
</organism>
<dbReference type="GO" id="GO:0005886">
    <property type="term" value="C:plasma membrane"/>
    <property type="evidence" value="ECO:0007669"/>
    <property type="project" value="UniProtKB-SubCell"/>
</dbReference>
<feature type="transmembrane region" description="Helical" evidence="14">
    <location>
        <begin position="234"/>
        <end position="253"/>
    </location>
</feature>